<evidence type="ECO:0000313" key="2">
    <source>
        <dbReference type="Proteomes" id="UP000030645"/>
    </source>
</evidence>
<proteinExistence type="predicted"/>
<dbReference type="AlphaFoldDB" id="W9RXY1"/>
<accession>W9RXY1</accession>
<sequence>MVDGSIIPLDGKRRGLPVENRSLMSRKLLCLGCPLDVESSCGITCVENAA</sequence>
<reference evidence="2" key="1">
    <citation type="submission" date="2013-01" db="EMBL/GenBank/DDBJ databases">
        <title>Draft Genome Sequence of a Mulberry Tree, Morus notabilis C.K. Schneid.</title>
        <authorList>
            <person name="He N."/>
            <person name="Zhao S."/>
        </authorList>
    </citation>
    <scope>NUCLEOTIDE SEQUENCE</scope>
</reference>
<organism evidence="1 2">
    <name type="scientific">Morus notabilis</name>
    <dbReference type="NCBI Taxonomy" id="981085"/>
    <lineage>
        <taxon>Eukaryota</taxon>
        <taxon>Viridiplantae</taxon>
        <taxon>Streptophyta</taxon>
        <taxon>Embryophyta</taxon>
        <taxon>Tracheophyta</taxon>
        <taxon>Spermatophyta</taxon>
        <taxon>Magnoliopsida</taxon>
        <taxon>eudicotyledons</taxon>
        <taxon>Gunneridae</taxon>
        <taxon>Pentapetalae</taxon>
        <taxon>rosids</taxon>
        <taxon>fabids</taxon>
        <taxon>Rosales</taxon>
        <taxon>Moraceae</taxon>
        <taxon>Moreae</taxon>
        <taxon>Morus</taxon>
    </lineage>
</organism>
<evidence type="ECO:0000313" key="1">
    <source>
        <dbReference type="EMBL" id="EXB76908.1"/>
    </source>
</evidence>
<dbReference type="Proteomes" id="UP000030645">
    <property type="component" value="Unassembled WGS sequence"/>
</dbReference>
<keyword evidence="2" id="KW-1185">Reference proteome</keyword>
<name>W9RXY1_9ROSA</name>
<gene>
    <name evidence="1" type="ORF">L484_017909</name>
</gene>
<protein>
    <submittedName>
        <fullName evidence="1">Uncharacterized protein</fullName>
    </submittedName>
</protein>
<dbReference type="EMBL" id="KE344738">
    <property type="protein sequence ID" value="EXB76908.1"/>
    <property type="molecule type" value="Genomic_DNA"/>
</dbReference>